<comment type="subcellular location">
    <subcellularLocation>
        <location evidence="1">Membrane</location>
    </subcellularLocation>
</comment>
<reference evidence="8 9" key="1">
    <citation type="submission" date="2018-11" db="EMBL/GenBank/DDBJ databases">
        <title>Genomes From Bacteria Associated with the Canine Oral Cavity: a Test Case for Automated Genome-Based Taxonomic Assignment.</title>
        <authorList>
            <person name="Coil D.A."/>
            <person name="Jospin G."/>
            <person name="Darling A.E."/>
            <person name="Wallis C."/>
            <person name="Davis I.J."/>
            <person name="Harris S."/>
            <person name="Eisen J.A."/>
            <person name="Holcombe L.J."/>
            <person name="O'Flynn C."/>
        </authorList>
    </citation>
    <scope>NUCLEOTIDE SEQUENCE [LARGE SCALE GENOMIC DNA]</scope>
    <source>
        <strain evidence="8 9">OH2822_COT-296</strain>
    </source>
</reference>
<evidence type="ECO:0000256" key="2">
    <source>
        <dbReference type="ARBA" id="ARBA00007171"/>
    </source>
</evidence>
<dbReference type="InterPro" id="IPR036138">
    <property type="entry name" value="PBP_dimer_sf"/>
</dbReference>
<evidence type="ECO:0000256" key="3">
    <source>
        <dbReference type="ARBA" id="ARBA00023136"/>
    </source>
</evidence>
<evidence type="ECO:0000259" key="6">
    <source>
        <dbReference type="Pfam" id="PF00905"/>
    </source>
</evidence>
<dbReference type="EMBL" id="RQYT01000009">
    <property type="protein sequence ID" value="RRD50086.1"/>
    <property type="molecule type" value="Genomic_DNA"/>
</dbReference>
<proteinExistence type="inferred from homology"/>
<feature type="domain" description="Penicillin-binding protein dimerisation" evidence="7">
    <location>
        <begin position="116"/>
        <end position="289"/>
    </location>
</feature>
<dbReference type="SUPFAM" id="SSF56519">
    <property type="entry name" value="Penicillin binding protein dimerisation domain"/>
    <property type="match status" value="1"/>
</dbReference>
<dbReference type="OrthoDB" id="9789078at2"/>
<keyword evidence="5" id="KW-1133">Transmembrane helix</keyword>
<dbReference type="PANTHER" id="PTHR30627">
    <property type="entry name" value="PEPTIDOGLYCAN D,D-TRANSPEPTIDASE"/>
    <property type="match status" value="1"/>
</dbReference>
<keyword evidence="5" id="KW-0812">Transmembrane</keyword>
<evidence type="ECO:0000259" key="7">
    <source>
        <dbReference type="Pfam" id="PF03717"/>
    </source>
</evidence>
<dbReference type="Proteomes" id="UP000280935">
    <property type="component" value="Unassembled WGS sequence"/>
</dbReference>
<dbReference type="SUPFAM" id="SSF56601">
    <property type="entry name" value="beta-lactamase/transpeptidase-like"/>
    <property type="match status" value="1"/>
</dbReference>
<dbReference type="Pfam" id="PF03717">
    <property type="entry name" value="PBP_dimer"/>
    <property type="match status" value="1"/>
</dbReference>
<comment type="caution">
    <text evidence="8">The sequence shown here is derived from an EMBL/GenBank/DDBJ whole genome shotgun (WGS) entry which is preliminary data.</text>
</comment>
<dbReference type="InterPro" id="IPR012338">
    <property type="entry name" value="Beta-lactam/transpept-like"/>
</dbReference>
<evidence type="ECO:0000313" key="8">
    <source>
        <dbReference type="EMBL" id="RRD50086.1"/>
    </source>
</evidence>
<evidence type="ECO:0000256" key="5">
    <source>
        <dbReference type="SAM" id="Phobius"/>
    </source>
</evidence>
<dbReference type="Gene3D" id="3.90.1310.10">
    <property type="entry name" value="Penicillin-binding protein 2a (Domain 2)"/>
    <property type="match status" value="1"/>
</dbReference>
<evidence type="ECO:0000256" key="4">
    <source>
        <dbReference type="SAM" id="MobiDB-lite"/>
    </source>
</evidence>
<feature type="compositionally biased region" description="Basic and acidic residues" evidence="4">
    <location>
        <begin position="1"/>
        <end position="11"/>
    </location>
</feature>
<dbReference type="InterPro" id="IPR001460">
    <property type="entry name" value="PCN-bd_Tpept"/>
</dbReference>
<evidence type="ECO:0000313" key="9">
    <source>
        <dbReference type="Proteomes" id="UP000280935"/>
    </source>
</evidence>
<dbReference type="InterPro" id="IPR050515">
    <property type="entry name" value="Beta-lactam/transpept"/>
</dbReference>
<name>A0A3P1WVM9_9ACTN</name>
<gene>
    <name evidence="8" type="ORF">EII35_05880</name>
</gene>
<dbReference type="PANTHER" id="PTHR30627:SF1">
    <property type="entry name" value="PEPTIDOGLYCAN D,D-TRANSPEPTIDASE FTSI"/>
    <property type="match status" value="1"/>
</dbReference>
<feature type="transmembrane region" description="Helical" evidence="5">
    <location>
        <begin position="71"/>
        <end position="90"/>
    </location>
</feature>
<dbReference type="Gene3D" id="3.40.710.10">
    <property type="entry name" value="DD-peptidase/beta-lactamase superfamily"/>
    <property type="match status" value="1"/>
</dbReference>
<sequence>MSAGKGRETPRRRPSGGPRPGEARGASSRGTRPAPRRDTARGTSRTSPARNRGRRYRKGVHLPVGRSRFRIRVFMLALTVMLMGCVVRAVQLQAFDSQAFAAEAAAKMQNTRDLLPERGYLVDRNGVVLAGAEAAMRVTVDPDQVQTNGADKRYAMSEKKQQEAEAAPAAVAKILATHLGGSEEEYLEILLKENSRYEVVARKVPAATWMRIEADMRKGIDGDGKRRWYGLYAEPDPIRTYPSRTLASNVIGFVNGEGTGMTGLEGSLDQELAGTVGSEVYDRSTYGRIPLGTNVLTPPVNGNSYTLTLDADLQWFAEQRLAESIRQSGAATGVALVMNVNNGEILALANAPSFDSSKPGDADVSDLGNRAVSAAYEPGSTQKVLTMAALADSGLVTPDTQLTVPSRIASGGGYVSDSFEHGTIQLTARGVVAQSSNIGTIQLARQLDKDKLHSYLTEFGLGSKPGSGLPAETAGQLPAPDMADYTRDQISFGQGLSVSAVQMAGALSAAVNGGVYHQPHVLRSASQADGTPIALAEPTSRRVISKEASSMVVEMMESVITGVGDGERAIPGYRTAGKSGTAQRYDANCRCYNGYTASFVGVAPAENPQILVYVVLDRPTNGNLGSQLALPVVNSILQMSLPRYNVLPSTTPARNEPLTWE</sequence>
<protein>
    <submittedName>
        <fullName evidence="8">Penicillin-binding protein 2</fullName>
    </submittedName>
</protein>
<comment type="similarity">
    <text evidence="2">Belongs to the transpeptidase family.</text>
</comment>
<dbReference type="AlphaFoldDB" id="A0A3P1WVM9"/>
<feature type="domain" description="Penicillin-binding protein transpeptidase" evidence="6">
    <location>
        <begin position="333"/>
        <end position="638"/>
    </location>
</feature>
<feature type="region of interest" description="Disordered" evidence="4">
    <location>
        <begin position="1"/>
        <end position="59"/>
    </location>
</feature>
<evidence type="ECO:0000256" key="1">
    <source>
        <dbReference type="ARBA" id="ARBA00004370"/>
    </source>
</evidence>
<dbReference type="GO" id="GO:0071555">
    <property type="term" value="P:cell wall organization"/>
    <property type="evidence" value="ECO:0007669"/>
    <property type="project" value="TreeGrafter"/>
</dbReference>
<dbReference type="Pfam" id="PF00905">
    <property type="entry name" value="Transpeptidase"/>
    <property type="match status" value="1"/>
</dbReference>
<organism evidence="8 9">
    <name type="scientific">Arachnia propionica</name>
    <dbReference type="NCBI Taxonomy" id="1750"/>
    <lineage>
        <taxon>Bacteria</taxon>
        <taxon>Bacillati</taxon>
        <taxon>Actinomycetota</taxon>
        <taxon>Actinomycetes</taxon>
        <taxon>Propionibacteriales</taxon>
        <taxon>Propionibacteriaceae</taxon>
        <taxon>Arachnia</taxon>
    </lineage>
</organism>
<accession>A0A3P1WVM9</accession>
<dbReference type="Gene3D" id="3.30.450.330">
    <property type="match status" value="1"/>
</dbReference>
<keyword evidence="3 5" id="KW-0472">Membrane</keyword>
<dbReference type="GO" id="GO:0008658">
    <property type="term" value="F:penicillin binding"/>
    <property type="evidence" value="ECO:0007669"/>
    <property type="project" value="InterPro"/>
</dbReference>
<dbReference type="InterPro" id="IPR005311">
    <property type="entry name" value="PBP_dimer"/>
</dbReference>
<dbReference type="GO" id="GO:0005886">
    <property type="term" value="C:plasma membrane"/>
    <property type="evidence" value="ECO:0007669"/>
    <property type="project" value="TreeGrafter"/>
</dbReference>